<dbReference type="Pfam" id="PF03807">
    <property type="entry name" value="F420_oxidored"/>
    <property type="match status" value="1"/>
</dbReference>
<gene>
    <name evidence="3" type="ORF">ACFP0N_03660</name>
</gene>
<evidence type="ECO:0000313" key="3">
    <source>
        <dbReference type="EMBL" id="MFC5884082.1"/>
    </source>
</evidence>
<dbReference type="InterPro" id="IPR028939">
    <property type="entry name" value="P5C_Rdtase_cat_N"/>
</dbReference>
<dbReference type="InterPro" id="IPR036291">
    <property type="entry name" value="NAD(P)-bd_dom_sf"/>
</dbReference>
<proteinExistence type="predicted"/>
<name>A0ABW1ER37_9ACTN</name>
<evidence type="ECO:0000259" key="2">
    <source>
        <dbReference type="Pfam" id="PF03807"/>
    </source>
</evidence>
<evidence type="ECO:0000256" key="1">
    <source>
        <dbReference type="ARBA" id="ARBA00023002"/>
    </source>
</evidence>
<accession>A0ABW1ER37</accession>
<protein>
    <submittedName>
        <fullName evidence="3">NADPH-dependent F420 reductase</fullName>
    </submittedName>
</protein>
<dbReference type="InterPro" id="IPR051267">
    <property type="entry name" value="STEAP_metalloreductase"/>
</dbReference>
<dbReference type="RefSeq" id="WP_313762577.1">
    <property type="nucleotide sequence ID" value="NZ_BAAAVH010000050.1"/>
</dbReference>
<sequence>MRIGILGSGAMATALGGAWARAGHEVLVGGRDPGAAARAAAAVGRGARSGTPAEAAEFGEAVLVAVPADAADRVVGALAAELAGRTVLDCTVPMAPGPDGPVATTAGGPDSVAARLAAAAPGARVAKVFGICHESIWTLDRPAFAGAPLAVPFCTDDPAAAALVAELVASMGCTPLPCGGLARAGLLESAAVLAIGIWWSGGEARHAFPAPALAPGAVDDEQL</sequence>
<keyword evidence="1" id="KW-0560">Oxidoreductase</keyword>
<dbReference type="EMBL" id="JBHSOD010000003">
    <property type="protein sequence ID" value="MFC5884082.1"/>
    <property type="molecule type" value="Genomic_DNA"/>
</dbReference>
<evidence type="ECO:0000313" key="4">
    <source>
        <dbReference type="Proteomes" id="UP001596067"/>
    </source>
</evidence>
<dbReference type="SUPFAM" id="SSF51735">
    <property type="entry name" value="NAD(P)-binding Rossmann-fold domains"/>
    <property type="match status" value="1"/>
</dbReference>
<dbReference type="PANTHER" id="PTHR14239:SF10">
    <property type="entry name" value="REDUCTASE"/>
    <property type="match status" value="1"/>
</dbReference>
<feature type="domain" description="Pyrroline-5-carboxylate reductase catalytic N-terminal" evidence="2">
    <location>
        <begin position="2"/>
        <end position="93"/>
    </location>
</feature>
<dbReference type="Proteomes" id="UP001596067">
    <property type="component" value="Unassembled WGS sequence"/>
</dbReference>
<dbReference type="Gene3D" id="3.40.50.720">
    <property type="entry name" value="NAD(P)-binding Rossmann-like Domain"/>
    <property type="match status" value="1"/>
</dbReference>
<organism evidence="3 4">
    <name type="scientific">Kitasatospora aburaviensis</name>
    <dbReference type="NCBI Taxonomy" id="67265"/>
    <lineage>
        <taxon>Bacteria</taxon>
        <taxon>Bacillati</taxon>
        <taxon>Actinomycetota</taxon>
        <taxon>Actinomycetes</taxon>
        <taxon>Kitasatosporales</taxon>
        <taxon>Streptomycetaceae</taxon>
        <taxon>Kitasatospora</taxon>
    </lineage>
</organism>
<comment type="caution">
    <text evidence="3">The sequence shown here is derived from an EMBL/GenBank/DDBJ whole genome shotgun (WGS) entry which is preliminary data.</text>
</comment>
<dbReference type="PANTHER" id="PTHR14239">
    <property type="entry name" value="DUDULIN-RELATED"/>
    <property type="match status" value="1"/>
</dbReference>
<keyword evidence="4" id="KW-1185">Reference proteome</keyword>
<reference evidence="4" key="1">
    <citation type="journal article" date="2019" name="Int. J. Syst. Evol. Microbiol.">
        <title>The Global Catalogue of Microorganisms (GCM) 10K type strain sequencing project: providing services to taxonomists for standard genome sequencing and annotation.</title>
        <authorList>
            <consortium name="The Broad Institute Genomics Platform"/>
            <consortium name="The Broad Institute Genome Sequencing Center for Infectious Disease"/>
            <person name="Wu L."/>
            <person name="Ma J."/>
        </authorList>
    </citation>
    <scope>NUCLEOTIDE SEQUENCE [LARGE SCALE GENOMIC DNA]</scope>
    <source>
        <strain evidence="4">CGMCC 4.1469</strain>
    </source>
</reference>